<keyword evidence="8 15" id="KW-0479">Metal-binding</keyword>
<evidence type="ECO:0000256" key="14">
    <source>
        <dbReference type="ARBA" id="ARBA00049244"/>
    </source>
</evidence>
<organism evidence="17 18">
    <name type="scientific">Gilvimarinus gilvus</name>
    <dbReference type="NCBI Taxonomy" id="3058038"/>
    <lineage>
        <taxon>Bacteria</taxon>
        <taxon>Pseudomonadati</taxon>
        <taxon>Pseudomonadota</taxon>
        <taxon>Gammaproteobacteria</taxon>
        <taxon>Cellvibrionales</taxon>
        <taxon>Cellvibrionaceae</taxon>
        <taxon>Gilvimarinus</taxon>
    </lineage>
</organism>
<comment type="function">
    <text evidence="15">Poorly processive, error-prone DNA polymerase involved in untargeted mutagenesis. Copies undamaged DNA at stalled replication forks, which arise in vivo from mismatched or misaligned primer ends. These misaligned primers can be extended by PolIV. Exhibits no 3'-5' exonuclease (proofreading) activity. May be involved in translesional synthesis, in conjunction with the beta clamp from PolIII.</text>
</comment>
<dbReference type="Gene3D" id="3.30.70.270">
    <property type="match status" value="1"/>
</dbReference>
<dbReference type="GO" id="GO:0003887">
    <property type="term" value="F:DNA-directed DNA polymerase activity"/>
    <property type="evidence" value="ECO:0007669"/>
    <property type="project" value="UniProtKB-EC"/>
</dbReference>
<gene>
    <name evidence="15 17" type="primary">dinB</name>
    <name evidence="17" type="ORF">SCD92_01230</name>
</gene>
<keyword evidence="12 15" id="KW-0238">DNA-binding</keyword>
<dbReference type="InterPro" id="IPR022880">
    <property type="entry name" value="DNApol_IV"/>
</dbReference>
<evidence type="ECO:0000256" key="1">
    <source>
        <dbReference type="ARBA" id="ARBA00004496"/>
    </source>
</evidence>
<evidence type="ECO:0000256" key="12">
    <source>
        <dbReference type="ARBA" id="ARBA00023125"/>
    </source>
</evidence>
<evidence type="ECO:0000256" key="13">
    <source>
        <dbReference type="ARBA" id="ARBA00023204"/>
    </source>
</evidence>
<dbReference type="Gene3D" id="3.30.1490.100">
    <property type="entry name" value="DNA polymerase, Y-family, little finger domain"/>
    <property type="match status" value="1"/>
</dbReference>
<dbReference type="Proteomes" id="UP001273505">
    <property type="component" value="Unassembled WGS sequence"/>
</dbReference>
<dbReference type="SUPFAM" id="SSF56672">
    <property type="entry name" value="DNA/RNA polymerases"/>
    <property type="match status" value="1"/>
</dbReference>
<feature type="active site" evidence="15">
    <location>
        <position position="105"/>
    </location>
</feature>
<dbReference type="Pfam" id="PF11799">
    <property type="entry name" value="IMS_C"/>
    <property type="match status" value="1"/>
</dbReference>
<evidence type="ECO:0000256" key="2">
    <source>
        <dbReference type="ARBA" id="ARBA00010945"/>
    </source>
</evidence>
<dbReference type="InterPro" id="IPR043502">
    <property type="entry name" value="DNA/RNA_pol_sf"/>
</dbReference>
<feature type="binding site" evidence="15">
    <location>
        <position position="104"/>
    </location>
    <ligand>
        <name>Mg(2+)</name>
        <dbReference type="ChEBI" id="CHEBI:18420"/>
    </ligand>
</feature>
<keyword evidence="4 15" id="KW-0963">Cytoplasm</keyword>
<dbReference type="InterPro" id="IPR017961">
    <property type="entry name" value="DNA_pol_Y-fam_little_finger"/>
</dbReference>
<comment type="catalytic activity">
    <reaction evidence="14 15">
        <text>DNA(n) + a 2'-deoxyribonucleoside 5'-triphosphate = DNA(n+1) + diphosphate</text>
        <dbReference type="Rhea" id="RHEA:22508"/>
        <dbReference type="Rhea" id="RHEA-COMP:17339"/>
        <dbReference type="Rhea" id="RHEA-COMP:17340"/>
        <dbReference type="ChEBI" id="CHEBI:33019"/>
        <dbReference type="ChEBI" id="CHEBI:61560"/>
        <dbReference type="ChEBI" id="CHEBI:173112"/>
        <dbReference type="EC" id="2.7.7.7"/>
    </reaction>
</comment>
<evidence type="ECO:0000256" key="6">
    <source>
        <dbReference type="ARBA" id="ARBA00022695"/>
    </source>
</evidence>
<evidence type="ECO:0000256" key="10">
    <source>
        <dbReference type="ARBA" id="ARBA00022842"/>
    </source>
</evidence>
<dbReference type="Pfam" id="PF00817">
    <property type="entry name" value="IMS"/>
    <property type="match status" value="1"/>
</dbReference>
<dbReference type="PANTHER" id="PTHR11076">
    <property type="entry name" value="DNA REPAIR POLYMERASE UMUC / TRANSFERASE FAMILY MEMBER"/>
    <property type="match status" value="1"/>
</dbReference>
<feature type="domain" description="UmuC" evidence="16">
    <location>
        <begin position="5"/>
        <end position="186"/>
    </location>
</feature>
<dbReference type="EC" id="2.7.7.7" evidence="15"/>
<keyword evidence="11 15" id="KW-0239">DNA-directed DNA polymerase</keyword>
<dbReference type="InterPro" id="IPR053848">
    <property type="entry name" value="IMS_HHH_1"/>
</dbReference>
<evidence type="ECO:0000256" key="9">
    <source>
        <dbReference type="ARBA" id="ARBA00022763"/>
    </source>
</evidence>
<keyword evidence="3 15" id="KW-0515">Mutator protein</keyword>
<keyword evidence="13 15" id="KW-0234">DNA repair</keyword>
<dbReference type="InterPro" id="IPR043128">
    <property type="entry name" value="Rev_trsase/Diguanyl_cyclase"/>
</dbReference>
<evidence type="ECO:0000313" key="18">
    <source>
        <dbReference type="Proteomes" id="UP001273505"/>
    </source>
</evidence>
<evidence type="ECO:0000256" key="3">
    <source>
        <dbReference type="ARBA" id="ARBA00022457"/>
    </source>
</evidence>
<dbReference type="HAMAP" id="MF_01113">
    <property type="entry name" value="DNApol_IV"/>
    <property type="match status" value="1"/>
</dbReference>
<dbReference type="SUPFAM" id="SSF100879">
    <property type="entry name" value="Lesion bypass DNA polymerase (Y-family), little finger domain"/>
    <property type="match status" value="1"/>
</dbReference>
<comment type="subunit">
    <text evidence="15">Monomer.</text>
</comment>
<feature type="site" description="Substrate discrimination" evidence="15">
    <location>
        <position position="14"/>
    </location>
</feature>
<comment type="caution">
    <text evidence="17">The sequence shown here is derived from an EMBL/GenBank/DDBJ whole genome shotgun (WGS) entry which is preliminary data.</text>
</comment>
<feature type="binding site" evidence="15">
    <location>
        <position position="9"/>
    </location>
    <ligand>
        <name>Mg(2+)</name>
        <dbReference type="ChEBI" id="CHEBI:18420"/>
    </ligand>
</feature>
<comment type="subcellular location">
    <subcellularLocation>
        <location evidence="1 15">Cytoplasm</location>
    </subcellularLocation>
</comment>
<dbReference type="PROSITE" id="PS50173">
    <property type="entry name" value="UMUC"/>
    <property type="match status" value="1"/>
</dbReference>
<evidence type="ECO:0000256" key="7">
    <source>
        <dbReference type="ARBA" id="ARBA00022705"/>
    </source>
</evidence>
<name>A0ABU4RSV2_9GAMM</name>
<keyword evidence="10 15" id="KW-0460">Magnesium</keyword>
<evidence type="ECO:0000313" key="17">
    <source>
        <dbReference type="EMBL" id="MDX6847960.1"/>
    </source>
</evidence>
<dbReference type="Pfam" id="PF21999">
    <property type="entry name" value="IMS_HHH_1"/>
    <property type="match status" value="1"/>
</dbReference>
<dbReference type="RefSeq" id="WP_302724554.1">
    <property type="nucleotide sequence ID" value="NZ_JAULRU010000797.1"/>
</dbReference>
<keyword evidence="5 15" id="KW-0808">Transferase</keyword>
<evidence type="ECO:0000256" key="4">
    <source>
        <dbReference type="ARBA" id="ARBA00022490"/>
    </source>
</evidence>
<dbReference type="InterPro" id="IPR036775">
    <property type="entry name" value="DNA_pol_Y-fam_lit_finger_sf"/>
</dbReference>
<reference evidence="17 18" key="1">
    <citation type="submission" date="2023-11" db="EMBL/GenBank/DDBJ databases">
        <title>Gilvimarinus fulvus sp. nov., isolated from the surface of Kelp.</title>
        <authorList>
            <person name="Sun Y.Y."/>
            <person name="Gong Y."/>
            <person name="Du Z.J."/>
        </authorList>
    </citation>
    <scope>NUCLEOTIDE SEQUENCE [LARGE SCALE GENOMIC DNA]</scope>
    <source>
        <strain evidence="17 18">SDUM040013</strain>
    </source>
</reference>
<dbReference type="InterPro" id="IPR001126">
    <property type="entry name" value="UmuC"/>
</dbReference>
<comment type="similarity">
    <text evidence="2 15">Belongs to the DNA polymerase type-Y family.</text>
</comment>
<keyword evidence="9 15" id="KW-0227">DNA damage</keyword>
<keyword evidence="7 15" id="KW-0235">DNA replication</keyword>
<keyword evidence="18" id="KW-1185">Reference proteome</keyword>
<evidence type="ECO:0000259" key="16">
    <source>
        <dbReference type="PROSITE" id="PS50173"/>
    </source>
</evidence>
<evidence type="ECO:0000256" key="5">
    <source>
        <dbReference type="ARBA" id="ARBA00022679"/>
    </source>
</evidence>
<protein>
    <recommendedName>
        <fullName evidence="15">DNA polymerase IV</fullName>
        <shortName evidence="15">Pol IV</shortName>
        <ecNumber evidence="15">2.7.7.7</ecNumber>
    </recommendedName>
</protein>
<sequence>MNRCIIHIDADCFFAAVEMRDRPHLAHRPLAIGGSASKRGVISTCNYPARKFGVRSAMATAFALRLCPGLMLLPHRMLLYRQVSEQMMAIFHDFTDLVEPLSLDEAFLDVSACCASLQDATAVAEQIRARVNRELGITVSAGIAANKFLAKVASDWHKPDGLFVVAREAESKFLAELPVRCIPGVGKVTSDQLQFMGVIKCEDLHRYSQCELESRFGRFGARLFAFSRGKDDRAVKVSRERKSISVEQTYSRDILTLTECESALPELWQRLSVRLAKAPAIAQIKKGFVKIKFSDFSQTTLERGGDQWSVEDFRGLLALAYARGNGQVRLMGLGVRLAPAAPQVEQIALL</sequence>
<evidence type="ECO:0000256" key="15">
    <source>
        <dbReference type="HAMAP-Rule" id="MF_01113"/>
    </source>
</evidence>
<dbReference type="Gene3D" id="3.40.1170.60">
    <property type="match status" value="1"/>
</dbReference>
<dbReference type="PANTHER" id="PTHR11076:SF33">
    <property type="entry name" value="DNA POLYMERASE KAPPA"/>
    <property type="match status" value="1"/>
</dbReference>
<proteinExistence type="inferred from homology"/>
<dbReference type="InterPro" id="IPR050116">
    <property type="entry name" value="DNA_polymerase-Y"/>
</dbReference>
<keyword evidence="6 15" id="KW-0548">Nucleotidyltransferase</keyword>
<dbReference type="NCBIfam" id="NF002677">
    <property type="entry name" value="PRK02406.1"/>
    <property type="match status" value="1"/>
</dbReference>
<evidence type="ECO:0000256" key="8">
    <source>
        <dbReference type="ARBA" id="ARBA00022723"/>
    </source>
</evidence>
<evidence type="ECO:0000256" key="11">
    <source>
        <dbReference type="ARBA" id="ARBA00022932"/>
    </source>
</evidence>
<comment type="cofactor">
    <cofactor evidence="15">
        <name>Mg(2+)</name>
        <dbReference type="ChEBI" id="CHEBI:18420"/>
    </cofactor>
    <text evidence="15">Binds 2 magnesium ions per subunit.</text>
</comment>
<accession>A0ABU4RSV2</accession>
<dbReference type="EMBL" id="JAXAFO010000001">
    <property type="protein sequence ID" value="MDX6847960.1"/>
    <property type="molecule type" value="Genomic_DNA"/>
</dbReference>
<dbReference type="Gene3D" id="1.10.150.20">
    <property type="entry name" value="5' to 3' exonuclease, C-terminal subdomain"/>
    <property type="match status" value="1"/>
</dbReference>
<dbReference type="CDD" id="cd03586">
    <property type="entry name" value="PolY_Pol_IV_kappa"/>
    <property type="match status" value="1"/>
</dbReference>